<evidence type="ECO:0000313" key="2">
    <source>
        <dbReference type="Proteomes" id="UP000018948"/>
    </source>
</evidence>
<evidence type="ECO:0000313" key="1">
    <source>
        <dbReference type="EMBL" id="ETP38892.1"/>
    </source>
</evidence>
<sequence length="129" mass="14437">ENLRNDVVRDLLPLHAAEPRQSGCHGRVQVRTGDATRNVDAEEHTETPAQVDVDVLALGTFAEHDLGHDTITEHDHDHRAKELGQTLAEKRRFDLERLGGLEIHEHVWFLHADVAALDLVVVARHDGNT</sequence>
<proteinExistence type="predicted"/>
<protein>
    <submittedName>
        <fullName evidence="1">Uncharacterized protein</fullName>
    </submittedName>
</protein>
<dbReference type="Proteomes" id="UP000018948">
    <property type="component" value="Unassembled WGS sequence"/>
</dbReference>
<feature type="non-terminal residue" evidence="1">
    <location>
        <position position="1"/>
    </location>
</feature>
<gene>
    <name evidence="1" type="ORF">F442_13595</name>
</gene>
<dbReference type="AlphaFoldDB" id="W2YUR6"/>
<name>W2YUR6_PHYNI</name>
<organism evidence="1 2">
    <name type="scientific">Phytophthora nicotianae P10297</name>
    <dbReference type="NCBI Taxonomy" id="1317064"/>
    <lineage>
        <taxon>Eukaryota</taxon>
        <taxon>Sar</taxon>
        <taxon>Stramenopiles</taxon>
        <taxon>Oomycota</taxon>
        <taxon>Peronosporomycetes</taxon>
        <taxon>Peronosporales</taxon>
        <taxon>Peronosporaceae</taxon>
        <taxon>Phytophthora</taxon>
    </lineage>
</organism>
<reference evidence="1 2" key="1">
    <citation type="submission" date="2013-11" db="EMBL/GenBank/DDBJ databases">
        <title>The Genome Sequence of Phytophthora parasitica P10297.</title>
        <authorList>
            <consortium name="The Broad Institute Genomics Platform"/>
            <person name="Russ C."/>
            <person name="Tyler B."/>
            <person name="Panabieres F."/>
            <person name="Shan W."/>
            <person name="Tripathy S."/>
            <person name="Grunwald N."/>
            <person name="Machado M."/>
            <person name="Johnson C.S."/>
            <person name="Walker B."/>
            <person name="Young S.K."/>
            <person name="Zeng Q."/>
            <person name="Gargeya S."/>
            <person name="Fitzgerald M."/>
            <person name="Haas B."/>
            <person name="Abouelleil A."/>
            <person name="Allen A.W."/>
            <person name="Alvarado L."/>
            <person name="Arachchi H.M."/>
            <person name="Berlin A.M."/>
            <person name="Chapman S.B."/>
            <person name="Gainer-Dewar J."/>
            <person name="Goldberg J."/>
            <person name="Griggs A."/>
            <person name="Gujja S."/>
            <person name="Hansen M."/>
            <person name="Howarth C."/>
            <person name="Imamovic A."/>
            <person name="Ireland A."/>
            <person name="Larimer J."/>
            <person name="McCowan C."/>
            <person name="Murphy C."/>
            <person name="Pearson M."/>
            <person name="Poon T.W."/>
            <person name="Priest M."/>
            <person name="Roberts A."/>
            <person name="Saif S."/>
            <person name="Shea T."/>
            <person name="Sisk P."/>
            <person name="Sykes S."/>
            <person name="Wortman J."/>
            <person name="Nusbaum C."/>
            <person name="Birren B."/>
        </authorList>
    </citation>
    <scope>NUCLEOTIDE SEQUENCE [LARGE SCALE GENOMIC DNA]</scope>
    <source>
        <strain evidence="1 2">P10297</strain>
    </source>
</reference>
<comment type="caution">
    <text evidence="1">The sequence shown here is derived from an EMBL/GenBank/DDBJ whole genome shotgun (WGS) entry which is preliminary data.</text>
</comment>
<accession>W2YUR6</accession>
<dbReference type="EMBL" id="ANIY01002859">
    <property type="protein sequence ID" value="ETP38892.1"/>
    <property type="molecule type" value="Genomic_DNA"/>
</dbReference>